<evidence type="ECO:0000256" key="7">
    <source>
        <dbReference type="ARBA" id="ARBA00022842"/>
    </source>
</evidence>
<dbReference type="Pfam" id="PF03936">
    <property type="entry name" value="Terpene_synth_C"/>
    <property type="match status" value="1"/>
</dbReference>
<evidence type="ECO:0000256" key="6">
    <source>
        <dbReference type="ARBA" id="ARBA00022723"/>
    </source>
</evidence>
<dbReference type="InterPro" id="IPR001906">
    <property type="entry name" value="Terpene_synth_N"/>
</dbReference>
<dbReference type="InterPro" id="IPR036965">
    <property type="entry name" value="Terpene_synth_N_sf"/>
</dbReference>
<dbReference type="InterPro" id="IPR005630">
    <property type="entry name" value="Terpene_synthase_metal-bd"/>
</dbReference>
<dbReference type="EMBL" id="BT071675">
    <property type="protein sequence ID" value="ACN41126.1"/>
    <property type="molecule type" value="mRNA"/>
</dbReference>
<evidence type="ECO:0000259" key="10">
    <source>
        <dbReference type="Pfam" id="PF01397"/>
    </source>
</evidence>
<evidence type="ECO:0008006" key="13">
    <source>
        <dbReference type="Google" id="ProtNLM"/>
    </source>
</evidence>
<dbReference type="SFLD" id="SFLDG01019">
    <property type="entry name" value="Terpene_Cyclase_Like_1_C_Termi"/>
    <property type="match status" value="1"/>
</dbReference>
<evidence type="ECO:0000259" key="11">
    <source>
        <dbReference type="Pfam" id="PF03936"/>
    </source>
</evidence>
<evidence type="ECO:0000256" key="1">
    <source>
        <dbReference type="ARBA" id="ARBA00001946"/>
    </source>
</evidence>
<evidence type="ECO:0000256" key="5">
    <source>
        <dbReference type="ARBA" id="ARBA00022640"/>
    </source>
</evidence>
<feature type="domain" description="Terpene synthase N-terminal" evidence="10">
    <location>
        <begin position="72"/>
        <end position="266"/>
    </location>
</feature>
<proteinExistence type="evidence at transcript level"/>
<organism evidence="12">
    <name type="scientific">Picea sitchensis</name>
    <name type="common">Sitka spruce</name>
    <name type="synonym">Pinus sitchensis</name>
    <dbReference type="NCBI Taxonomy" id="3332"/>
    <lineage>
        <taxon>Eukaryota</taxon>
        <taxon>Viridiplantae</taxon>
        <taxon>Streptophyta</taxon>
        <taxon>Embryophyta</taxon>
        <taxon>Tracheophyta</taxon>
        <taxon>Spermatophyta</taxon>
        <taxon>Pinopsida</taxon>
        <taxon>Pinidae</taxon>
        <taxon>Conifers I</taxon>
        <taxon>Pinales</taxon>
        <taxon>Pinaceae</taxon>
        <taxon>Picea</taxon>
    </lineage>
</organism>
<protein>
    <recommendedName>
        <fullName evidence="13">2-methyl-3-buten-2-ol synthase</fullName>
    </recommendedName>
</protein>
<keyword evidence="6" id="KW-0479">Metal-binding</keyword>
<dbReference type="GO" id="GO:0010333">
    <property type="term" value="F:terpene synthase activity"/>
    <property type="evidence" value="ECO:0007669"/>
    <property type="project" value="InterPro"/>
</dbReference>
<name>C0PTI6_PICSI</name>
<dbReference type="SFLD" id="SFLDS00005">
    <property type="entry name" value="Isoprenoid_Synthase_Type_I"/>
    <property type="match status" value="1"/>
</dbReference>
<evidence type="ECO:0000256" key="2">
    <source>
        <dbReference type="ARBA" id="ARBA00004229"/>
    </source>
</evidence>
<keyword evidence="5" id="KW-0934">Plastid</keyword>
<dbReference type="InterPro" id="IPR034741">
    <property type="entry name" value="Terpene_cyclase-like_1_C"/>
</dbReference>
<dbReference type="SUPFAM" id="SSF48576">
    <property type="entry name" value="Terpenoid synthases"/>
    <property type="match status" value="1"/>
</dbReference>
<dbReference type="GO" id="GO:0016102">
    <property type="term" value="P:diterpenoid biosynthetic process"/>
    <property type="evidence" value="ECO:0007669"/>
    <property type="project" value="InterPro"/>
</dbReference>
<dbReference type="PANTHER" id="PTHR31739">
    <property type="entry name" value="ENT-COPALYL DIPHOSPHATE SYNTHASE, CHLOROPLASTIC"/>
    <property type="match status" value="1"/>
</dbReference>
<dbReference type="Pfam" id="PF01397">
    <property type="entry name" value="Terpene_synth"/>
    <property type="match status" value="1"/>
</dbReference>
<keyword evidence="8" id="KW-0809">Transit peptide</keyword>
<comment type="cofactor">
    <cofactor evidence="1">
        <name>Mg(2+)</name>
        <dbReference type="ChEBI" id="CHEBI:18420"/>
    </cofactor>
</comment>
<evidence type="ECO:0000256" key="8">
    <source>
        <dbReference type="ARBA" id="ARBA00022946"/>
    </source>
</evidence>
<evidence type="ECO:0000256" key="4">
    <source>
        <dbReference type="ARBA" id="ARBA00022528"/>
    </source>
</evidence>
<reference evidence="12" key="1">
    <citation type="submission" date="2009-02" db="EMBL/GenBank/DDBJ databases">
        <title>Full length sequence-verified cDNA sequences from Sitka spruce (Picea sitchensis).</title>
        <authorList>
            <person name="Reid K.E."/>
            <person name="Liao N."/>
            <person name="Ralph S."/>
            <person name="Kolosova N."/>
            <person name="Oddy C."/>
            <person name="Moore R."/>
            <person name="Mayo M."/>
            <person name="Wagner S."/>
            <person name="King J."/>
            <person name="Yanchuk A."/>
            <person name="Holt R."/>
            <person name="Jones S."/>
            <person name="Marra M."/>
            <person name="Ritland C.E."/>
            <person name="Ritland K."/>
            <person name="Bohlmann J."/>
        </authorList>
    </citation>
    <scope>NUCLEOTIDE SEQUENCE</scope>
    <source>
        <tissue evidence="12">Bark</tissue>
    </source>
</reference>
<keyword evidence="4" id="KW-0150">Chloroplast</keyword>
<feature type="domain" description="Terpene synthase metal-binding" evidence="11">
    <location>
        <begin position="332"/>
        <end position="568"/>
    </location>
</feature>
<dbReference type="GO" id="GO:0000287">
    <property type="term" value="F:magnesium ion binding"/>
    <property type="evidence" value="ECO:0007669"/>
    <property type="project" value="InterPro"/>
</dbReference>
<dbReference type="SFLD" id="SFLDG01014">
    <property type="entry name" value="Terpene_Cyclase_Like_1_N-term"/>
    <property type="match status" value="1"/>
</dbReference>
<dbReference type="GO" id="GO:0009507">
    <property type="term" value="C:chloroplast"/>
    <property type="evidence" value="ECO:0007669"/>
    <property type="project" value="UniProtKB-SubCell"/>
</dbReference>
<keyword evidence="7" id="KW-0460">Magnesium</keyword>
<dbReference type="Gene3D" id="1.50.10.130">
    <property type="entry name" value="Terpene synthase, N-terminal domain"/>
    <property type="match status" value="1"/>
</dbReference>
<sequence length="627" mass="71744">MTFVYIAPLASRCCVHKSFVSSCEVKPLCRTIPTLGRCRRGITVTPSISMCWTATVLDDGVQRRIANHHSNLWHDSFIQSLSTPYGETSYLERADKLIGEVKEIINSISVKDGELITPLNDLIQRLSIVDNIERLGIDRYFKNEIKSVLDYVYSYWNEKGIGCGRESVITDLNSTALGLRTLRLHGYPVSSDVLEQFKDQNGQFACSAIQTEGEIKSVLNLFRASLIAFPGEKVMEDAEIFSTIYLKEALLTIPVCSLSREIAYVLEHGWHTNLPRLEARNYIDVFGQDPIYGTPNIKMTQKLLEIAKLEFNIFHSLQQKELKHLSRWWKDSVFSQLTFPRHRHVEYYTLASCIDIDPQHSSFRLGFAKISHLGTVLDDIYDTFGTMDELELFTAAVKRWHPSATKWLPEYMKGVYMMLYETVNEMAREADKSQGRDTLNYARQAWEAYIDSYMKEAKWISSGFLPTFEEYLDNGKVSFGYRIGTLQPILTLGTPFPHHILQEIDFPSSLNDLACSILRLKGDILTYQAERSRGEKSSCISCYMKDNPGSTEENAVAYINGMVNKSLKELNWEFLRPDSNAPITSKKHAFDILRAFYHLYKHRDGFSVARNEIRNLVKTTVIEPVPL</sequence>
<dbReference type="CDD" id="cd00684">
    <property type="entry name" value="Terpene_cyclase_plant_C1"/>
    <property type="match status" value="1"/>
</dbReference>
<comment type="subcellular location">
    <subcellularLocation>
        <location evidence="2">Plastid</location>
        <location evidence="2">Chloroplast</location>
    </subcellularLocation>
</comment>
<dbReference type="SUPFAM" id="SSF48239">
    <property type="entry name" value="Terpenoid cyclases/Protein prenyltransferases"/>
    <property type="match status" value="1"/>
</dbReference>
<evidence type="ECO:0000256" key="9">
    <source>
        <dbReference type="ARBA" id="ARBA00023239"/>
    </source>
</evidence>
<dbReference type="Gene3D" id="1.10.600.10">
    <property type="entry name" value="Farnesyl Diphosphate Synthase"/>
    <property type="match status" value="1"/>
</dbReference>
<dbReference type="UniPathway" id="UPA00924"/>
<dbReference type="FunFam" id="1.50.10.130:FF:000002">
    <property type="entry name" value="Ent-copalyl diphosphate synthase, chloroplastic"/>
    <property type="match status" value="1"/>
</dbReference>
<dbReference type="AlphaFoldDB" id="C0PTI6"/>
<evidence type="ECO:0000313" key="12">
    <source>
        <dbReference type="EMBL" id="ACN41126.1"/>
    </source>
</evidence>
<dbReference type="FunFam" id="1.10.600.10:FF:000005">
    <property type="entry name" value="Ent-kaur-16-ene synthase, chloroplastic"/>
    <property type="match status" value="1"/>
</dbReference>
<dbReference type="PANTHER" id="PTHR31739:SF25">
    <property type="entry name" value="(E,E)-GERANYLLINALOOL SYNTHASE"/>
    <property type="match status" value="1"/>
</dbReference>
<comment type="pathway">
    <text evidence="3">Terpene metabolism; oleoresin biosynthesis.</text>
</comment>
<accession>C0PTI6</accession>
<dbReference type="InterPro" id="IPR044814">
    <property type="entry name" value="Terpene_cyclase_plant_C1"/>
</dbReference>
<dbReference type="InterPro" id="IPR008930">
    <property type="entry name" value="Terpenoid_cyclase/PrenylTrfase"/>
</dbReference>
<keyword evidence="9" id="KW-0456">Lyase</keyword>
<dbReference type="InterPro" id="IPR050148">
    <property type="entry name" value="Terpene_synthase-like"/>
</dbReference>
<evidence type="ECO:0000256" key="3">
    <source>
        <dbReference type="ARBA" id="ARBA00005140"/>
    </source>
</evidence>
<dbReference type="InterPro" id="IPR008949">
    <property type="entry name" value="Isoprenoid_synthase_dom_sf"/>
</dbReference>